<proteinExistence type="predicted"/>
<feature type="domain" description="Aldehyde dehydrogenase" evidence="2">
    <location>
        <begin position="16"/>
        <end position="142"/>
    </location>
</feature>
<dbReference type="EMBL" id="PTQR01000060">
    <property type="protein sequence ID" value="TKX22934.1"/>
    <property type="molecule type" value="Genomic_DNA"/>
</dbReference>
<keyword evidence="1" id="KW-0812">Transmembrane</keyword>
<organism evidence="3 4">
    <name type="scientific">Elsinoe australis</name>
    <dbReference type="NCBI Taxonomy" id="40998"/>
    <lineage>
        <taxon>Eukaryota</taxon>
        <taxon>Fungi</taxon>
        <taxon>Dikarya</taxon>
        <taxon>Ascomycota</taxon>
        <taxon>Pezizomycotina</taxon>
        <taxon>Dothideomycetes</taxon>
        <taxon>Dothideomycetidae</taxon>
        <taxon>Myriangiales</taxon>
        <taxon>Elsinoaceae</taxon>
        <taxon>Elsinoe</taxon>
    </lineage>
</organism>
<comment type="caution">
    <text evidence="3">The sequence shown here is derived from an EMBL/GenBank/DDBJ whole genome shotgun (WGS) entry which is preliminary data.</text>
</comment>
<dbReference type="GO" id="GO:0016620">
    <property type="term" value="F:oxidoreductase activity, acting on the aldehyde or oxo group of donors, NAD or NADP as acceptor"/>
    <property type="evidence" value="ECO:0007669"/>
    <property type="project" value="InterPro"/>
</dbReference>
<feature type="transmembrane region" description="Helical" evidence="1">
    <location>
        <begin position="459"/>
        <end position="481"/>
    </location>
</feature>
<protein>
    <submittedName>
        <fullName evidence="3">Putative aldehyde dehydrogenase family protein</fullName>
    </submittedName>
</protein>
<dbReference type="Proteomes" id="UP000308133">
    <property type="component" value="Unassembled WGS sequence"/>
</dbReference>
<dbReference type="Pfam" id="PF00171">
    <property type="entry name" value="Aldedh"/>
    <property type="match status" value="1"/>
</dbReference>
<dbReference type="InterPro" id="IPR015590">
    <property type="entry name" value="Aldehyde_DH_dom"/>
</dbReference>
<dbReference type="PANTHER" id="PTHR43111">
    <property type="entry name" value="ALDEHYDE DEHYDROGENASE B-RELATED"/>
    <property type="match status" value="1"/>
</dbReference>
<gene>
    <name evidence="3" type="ORF">C1H76_4970</name>
</gene>
<name>A0A4U7B485_9PEZI</name>
<evidence type="ECO:0000313" key="4">
    <source>
        <dbReference type="Proteomes" id="UP000308133"/>
    </source>
</evidence>
<reference evidence="3 4" key="1">
    <citation type="submission" date="2018-02" db="EMBL/GenBank/DDBJ databases">
        <title>Draft genome sequences of Elsinoe sp., causing black scab on jojoba.</title>
        <authorList>
            <person name="Stodart B."/>
            <person name="Jeffress S."/>
            <person name="Ash G."/>
            <person name="Arun Chinnappa K."/>
        </authorList>
    </citation>
    <scope>NUCLEOTIDE SEQUENCE [LARGE SCALE GENOMIC DNA]</scope>
    <source>
        <strain evidence="3 4">Hillstone_2</strain>
    </source>
</reference>
<dbReference type="InterPro" id="IPR016161">
    <property type="entry name" value="Ald_DH/histidinol_DH"/>
</dbReference>
<keyword evidence="1" id="KW-0472">Membrane</keyword>
<dbReference type="InterPro" id="IPR016162">
    <property type="entry name" value="Ald_DH_N"/>
</dbReference>
<evidence type="ECO:0000256" key="1">
    <source>
        <dbReference type="SAM" id="Phobius"/>
    </source>
</evidence>
<dbReference type="InterPro" id="IPR016163">
    <property type="entry name" value="Ald_DH_C"/>
</dbReference>
<sequence length="491" mass="52961">MSQQELAAIKAAAIDGRAQPIFYKLSQLQKLRDTLVEQTNQIQDAIKSDSGISSAEAKIEYSLAVETVRTRYTELADFEKVLEQEYSVAKGKDDPSRRHGVGTALIKPSSHSLFYSTIAPLAAAIAAGNVVIIQFENSTRTLPNLLKSLLKPALDHDSIAFTSTTPQLDTPHVIVSQSTDNTTSHPANHIVSPSTAISIALVDRNADFDAAATSLINARFSHRGRSPHAPDLVLVNEFAKKPLLQALVRATIASADSAPTTNGTSKSSSAANDLKPLLSTLEKSSARIIVQESTGAVLDLPTRSPSLLSQKITQPALLVHSVRSLDDAIDFLTQDGRTYLSAAYFSDLGSGKYLSQFVPSQASFLNGIPEEVLVGPAFPLSFPASGDAVDRFTVEMFSEARPAFVAAKGKGLEGAGLTATTNERNRKVQELYKRAVEALPVQKRRKQLAAGFGFFEQAFILHFGFAVLTTLVSVGSAGWWLKSGRGWRPWR</sequence>
<accession>A0A4U7B485</accession>
<dbReference type="Gene3D" id="3.40.605.10">
    <property type="entry name" value="Aldehyde Dehydrogenase, Chain A, domain 1"/>
    <property type="match status" value="1"/>
</dbReference>
<dbReference type="SUPFAM" id="SSF53720">
    <property type="entry name" value="ALDH-like"/>
    <property type="match status" value="1"/>
</dbReference>
<dbReference type="AlphaFoldDB" id="A0A4U7B485"/>
<dbReference type="Gene3D" id="3.40.309.10">
    <property type="entry name" value="Aldehyde Dehydrogenase, Chain A, domain 2"/>
    <property type="match status" value="1"/>
</dbReference>
<keyword evidence="1" id="KW-1133">Transmembrane helix</keyword>
<dbReference type="PANTHER" id="PTHR43111:SF1">
    <property type="entry name" value="ALDEHYDE DEHYDROGENASE B-RELATED"/>
    <property type="match status" value="1"/>
</dbReference>
<evidence type="ECO:0000313" key="3">
    <source>
        <dbReference type="EMBL" id="TKX22934.1"/>
    </source>
</evidence>
<evidence type="ECO:0000259" key="2">
    <source>
        <dbReference type="Pfam" id="PF00171"/>
    </source>
</evidence>